<dbReference type="Pfam" id="PF04285">
    <property type="entry name" value="DUF444"/>
    <property type="match status" value="2"/>
</dbReference>
<evidence type="ECO:0000313" key="2">
    <source>
        <dbReference type="EMBL" id="MBP1930570.1"/>
    </source>
</evidence>
<dbReference type="EMBL" id="JAGGKT010000001">
    <property type="protein sequence ID" value="MBP1930570.1"/>
    <property type="molecule type" value="Genomic_DNA"/>
</dbReference>
<feature type="region of interest" description="Disordered" evidence="1">
    <location>
        <begin position="77"/>
        <end position="114"/>
    </location>
</feature>
<comment type="caution">
    <text evidence="2">The sequence shown here is derived from an EMBL/GenBank/DDBJ whole genome shotgun (WGS) entry which is preliminary data.</text>
</comment>
<dbReference type="PANTHER" id="PTHR30510">
    <property type="entry name" value="UPF0229 PROTEIN YEAH"/>
    <property type="match status" value="1"/>
</dbReference>
<name>A0ABS4GJY4_9BACL</name>
<dbReference type="InterPro" id="IPR006698">
    <property type="entry name" value="UPF0229"/>
</dbReference>
<protein>
    <submittedName>
        <fullName evidence="2">Sporulation protein YhbH</fullName>
    </submittedName>
</protein>
<keyword evidence="3" id="KW-1185">Reference proteome</keyword>
<evidence type="ECO:0000256" key="1">
    <source>
        <dbReference type="SAM" id="MobiDB-lite"/>
    </source>
</evidence>
<dbReference type="RefSeq" id="WP_209808637.1">
    <property type="nucleotide sequence ID" value="NZ_JAGGKT010000001.1"/>
</dbReference>
<dbReference type="NCBIfam" id="TIGR02877">
    <property type="entry name" value="spore_yhbH"/>
    <property type="match status" value="1"/>
</dbReference>
<evidence type="ECO:0000313" key="3">
    <source>
        <dbReference type="Proteomes" id="UP001519343"/>
    </source>
</evidence>
<organism evidence="2 3">
    <name type="scientific">Ammoniphilus resinae</name>
    <dbReference type="NCBI Taxonomy" id="861532"/>
    <lineage>
        <taxon>Bacteria</taxon>
        <taxon>Bacillati</taxon>
        <taxon>Bacillota</taxon>
        <taxon>Bacilli</taxon>
        <taxon>Bacillales</taxon>
        <taxon>Paenibacillaceae</taxon>
        <taxon>Aneurinibacillus group</taxon>
        <taxon>Ammoniphilus</taxon>
    </lineage>
</organism>
<reference evidence="2 3" key="1">
    <citation type="submission" date="2021-03" db="EMBL/GenBank/DDBJ databases">
        <title>Genomic Encyclopedia of Type Strains, Phase IV (KMG-IV): sequencing the most valuable type-strain genomes for metagenomic binning, comparative biology and taxonomic classification.</title>
        <authorList>
            <person name="Goeker M."/>
        </authorList>
    </citation>
    <scope>NUCLEOTIDE SEQUENCE [LARGE SCALE GENOMIC DNA]</scope>
    <source>
        <strain evidence="2 3">DSM 24738</strain>
    </source>
</reference>
<accession>A0ABS4GJY4</accession>
<dbReference type="Proteomes" id="UP001519343">
    <property type="component" value="Unassembled WGS sequence"/>
</dbReference>
<gene>
    <name evidence="2" type="ORF">J2Z37_000557</name>
</gene>
<sequence>MSEPLFLISQEDWSLHRKGYEDQTRHREKVKEALRNNLADMVAEEGIFASNGKNIVKIPIRSLDEFRFRYNYKRQNHVGTGNGSAKKGDVVAKDGDPNQQQQGPGKGAGAGDQPGVDYFETEVTLEEVENHLFSRLKLPHLDKKEQAEVVVDSIQFNDIRKKGIMGNLDKKRTILQAIKRNAQEGKKGLGKILEDDLRFKTWSEVKIPHSQAVVLCMMDTSGSMGRFEKDIARTTFFWISRFLRQNYSNVEIVFIAHHTHAKVVSEEHFFTKGEMGGTVCSSAYKLALELIQQKYSPSKYNIYPIHFSDGDNLPSDNDECIEIIQKVMEVSNFFAYGEINQHHRMSTLGDVFKSIDHPKLRSAVIYERKDILQALTTFFTENKEEELKA</sequence>
<dbReference type="SUPFAM" id="SSF53300">
    <property type="entry name" value="vWA-like"/>
    <property type="match status" value="1"/>
</dbReference>
<dbReference type="InterPro" id="IPR036465">
    <property type="entry name" value="vWFA_dom_sf"/>
</dbReference>
<dbReference type="InterPro" id="IPR014230">
    <property type="entry name" value="Spore_YhbH"/>
</dbReference>
<dbReference type="PANTHER" id="PTHR30510:SF2">
    <property type="entry name" value="UPF0229 PROTEIN YEAH"/>
    <property type="match status" value="1"/>
</dbReference>
<feature type="compositionally biased region" description="Basic and acidic residues" evidence="1">
    <location>
        <begin position="86"/>
        <end position="96"/>
    </location>
</feature>
<proteinExistence type="predicted"/>